<comment type="caution">
    <text evidence="1">The sequence shown here is derived from an EMBL/GenBank/DDBJ whole genome shotgun (WGS) entry which is preliminary data.</text>
</comment>
<sequence length="69" mass="7628">MEILLERDCPVEQGEIAAARGRLAGVRILAEAIDAAGAIPADGRIHLVAHHREIAIDRRPRDLQFAHVW</sequence>
<proteinExistence type="predicted"/>
<evidence type="ECO:0000313" key="1">
    <source>
        <dbReference type="EMBL" id="MQM31275.1"/>
    </source>
</evidence>
<dbReference type="Proteomes" id="UP000342300">
    <property type="component" value="Unassembled WGS sequence"/>
</dbReference>
<dbReference type="EMBL" id="PDHS01000293">
    <property type="protein sequence ID" value="MQM31275.1"/>
    <property type="molecule type" value="Genomic_DNA"/>
</dbReference>
<reference evidence="1 2" key="1">
    <citation type="submission" date="2017-09" db="EMBL/GenBank/DDBJ databases">
        <title>Metagenomic Analysis Reveals Denitrifying Candidatus Accumulibacter and Flanking Population as a Source of N2O.</title>
        <authorList>
            <person name="Gao H."/>
            <person name="Mao Y."/>
            <person name="Zhao X."/>
            <person name="Liu W.-T."/>
            <person name="Zhang T."/>
            <person name="Wells G."/>
        </authorList>
    </citation>
    <scope>NUCLEOTIDE SEQUENCE [LARGE SCALE GENOMIC DNA]</scope>
    <source>
        <strain evidence="1">CANDO_2_IC</strain>
    </source>
</reference>
<accession>A0A6A7RUT6</accession>
<protein>
    <submittedName>
        <fullName evidence="1">Uncharacterized protein</fullName>
    </submittedName>
</protein>
<organism evidence="1 2">
    <name type="scientific">Candidatus Accumulibacter phosphatis</name>
    <dbReference type="NCBI Taxonomy" id="327160"/>
    <lineage>
        <taxon>Bacteria</taxon>
        <taxon>Pseudomonadati</taxon>
        <taxon>Pseudomonadota</taxon>
        <taxon>Betaproteobacteria</taxon>
        <taxon>Candidatus Accumulibacter</taxon>
    </lineage>
</organism>
<name>A0A6A7RUT6_9PROT</name>
<dbReference type="AlphaFoldDB" id="A0A6A7RUT6"/>
<gene>
    <name evidence="1" type="ORF">CRU78_12440</name>
</gene>
<evidence type="ECO:0000313" key="2">
    <source>
        <dbReference type="Proteomes" id="UP000342300"/>
    </source>
</evidence>